<dbReference type="AlphaFoldDB" id="A0A7X6M1G0"/>
<evidence type="ECO:0000256" key="1">
    <source>
        <dbReference type="SAM" id="MobiDB-lite"/>
    </source>
</evidence>
<comment type="caution">
    <text evidence="2">The sequence shown here is derived from an EMBL/GenBank/DDBJ whole genome shotgun (WGS) entry which is preliminary data.</text>
</comment>
<dbReference type="Gene3D" id="2.30.110.10">
    <property type="entry name" value="Electron Transport, Fmn-binding Protein, Chain A"/>
    <property type="match status" value="1"/>
</dbReference>
<reference evidence="2 3" key="1">
    <citation type="submission" date="2020-04" db="EMBL/GenBank/DDBJ databases">
        <title>MicrobeNet Type strains.</title>
        <authorList>
            <person name="Nicholson A.C."/>
        </authorList>
    </citation>
    <scope>NUCLEOTIDE SEQUENCE [LARGE SCALE GENOMIC DNA]</scope>
    <source>
        <strain evidence="2 3">DSM 44445</strain>
    </source>
</reference>
<keyword evidence="3" id="KW-1185">Reference proteome</keyword>
<dbReference type="InterPro" id="IPR012349">
    <property type="entry name" value="Split_barrel_FMN-bd"/>
</dbReference>
<accession>A0A7X6M1G0</accession>
<feature type="region of interest" description="Disordered" evidence="1">
    <location>
        <begin position="1"/>
        <end position="21"/>
    </location>
</feature>
<dbReference type="Pfam" id="PF12900">
    <property type="entry name" value="Pyridox_ox_2"/>
    <property type="match status" value="1"/>
</dbReference>
<evidence type="ECO:0000313" key="2">
    <source>
        <dbReference type="EMBL" id="NKY88539.1"/>
    </source>
</evidence>
<dbReference type="SUPFAM" id="SSF50475">
    <property type="entry name" value="FMN-binding split barrel"/>
    <property type="match status" value="1"/>
</dbReference>
<dbReference type="InterPro" id="IPR024747">
    <property type="entry name" value="Pyridox_Oxase-rel"/>
</dbReference>
<name>A0A7X6M1G0_9NOCA</name>
<protein>
    <submittedName>
        <fullName evidence="2">Pyridoxamine 5'-phosphate oxidase family protein</fullName>
    </submittedName>
</protein>
<gene>
    <name evidence="2" type="ORF">HGA07_23315</name>
</gene>
<evidence type="ECO:0000313" key="3">
    <source>
        <dbReference type="Proteomes" id="UP000523447"/>
    </source>
</evidence>
<proteinExistence type="predicted"/>
<organism evidence="2 3">
    <name type="scientific">Nocardia veterana</name>
    <dbReference type="NCBI Taxonomy" id="132249"/>
    <lineage>
        <taxon>Bacteria</taxon>
        <taxon>Bacillati</taxon>
        <taxon>Actinomycetota</taxon>
        <taxon>Actinomycetes</taxon>
        <taxon>Mycobacteriales</taxon>
        <taxon>Nocardiaceae</taxon>
        <taxon>Nocardia</taxon>
    </lineage>
</organism>
<dbReference type="EMBL" id="JAAXPE010000030">
    <property type="protein sequence ID" value="NKY88539.1"/>
    <property type="molecule type" value="Genomic_DNA"/>
</dbReference>
<dbReference type="Proteomes" id="UP000523447">
    <property type="component" value="Unassembled WGS sequence"/>
</dbReference>
<sequence>MTGCPNPRGTPVFSPEPDADGAPATTVALDRAEAIRLLSRIAYGRVVFTRDALPAIRPVDHLVEADGRVIVRTRLTSRPTSAIRADPGVVVAYEADEIDPDTRTGWSVVVTGLARPVTDPARIRHYERLLRPWIAATTDTVLEIEPTIVTGVRLVGTADSAPDAQSALIESRNP</sequence>